<organism evidence="2 3">
    <name type="scientific">Dreissena polymorpha</name>
    <name type="common">Zebra mussel</name>
    <name type="synonym">Mytilus polymorpha</name>
    <dbReference type="NCBI Taxonomy" id="45954"/>
    <lineage>
        <taxon>Eukaryota</taxon>
        <taxon>Metazoa</taxon>
        <taxon>Spiralia</taxon>
        <taxon>Lophotrochozoa</taxon>
        <taxon>Mollusca</taxon>
        <taxon>Bivalvia</taxon>
        <taxon>Autobranchia</taxon>
        <taxon>Heteroconchia</taxon>
        <taxon>Euheterodonta</taxon>
        <taxon>Imparidentia</taxon>
        <taxon>Neoheterodontei</taxon>
        <taxon>Myida</taxon>
        <taxon>Dreissenoidea</taxon>
        <taxon>Dreissenidae</taxon>
        <taxon>Dreissena</taxon>
    </lineage>
</organism>
<dbReference type="Proteomes" id="UP000828390">
    <property type="component" value="Unassembled WGS sequence"/>
</dbReference>
<accession>A0A9D4C3B7</accession>
<protein>
    <submittedName>
        <fullName evidence="2">Uncharacterized protein</fullName>
    </submittedName>
</protein>
<dbReference type="EMBL" id="JAIWYP010000013">
    <property type="protein sequence ID" value="KAH3716355.1"/>
    <property type="molecule type" value="Genomic_DNA"/>
</dbReference>
<proteinExistence type="predicted"/>
<comment type="caution">
    <text evidence="2">The sequence shown here is derived from an EMBL/GenBank/DDBJ whole genome shotgun (WGS) entry which is preliminary data.</text>
</comment>
<feature type="compositionally biased region" description="Basic and acidic residues" evidence="1">
    <location>
        <begin position="22"/>
        <end position="42"/>
    </location>
</feature>
<reference evidence="2" key="1">
    <citation type="journal article" date="2019" name="bioRxiv">
        <title>The Genome of the Zebra Mussel, Dreissena polymorpha: A Resource for Invasive Species Research.</title>
        <authorList>
            <person name="McCartney M.A."/>
            <person name="Auch B."/>
            <person name="Kono T."/>
            <person name="Mallez S."/>
            <person name="Zhang Y."/>
            <person name="Obille A."/>
            <person name="Becker A."/>
            <person name="Abrahante J.E."/>
            <person name="Garbe J."/>
            <person name="Badalamenti J.P."/>
            <person name="Herman A."/>
            <person name="Mangelson H."/>
            <person name="Liachko I."/>
            <person name="Sullivan S."/>
            <person name="Sone E.D."/>
            <person name="Koren S."/>
            <person name="Silverstein K.A.T."/>
            <person name="Beckman K.B."/>
            <person name="Gohl D.M."/>
        </authorList>
    </citation>
    <scope>NUCLEOTIDE SEQUENCE</scope>
    <source>
        <strain evidence="2">Duluth1</strain>
        <tissue evidence="2">Whole animal</tissue>
    </source>
</reference>
<feature type="compositionally biased region" description="Polar residues" evidence="1">
    <location>
        <begin position="44"/>
        <end position="57"/>
    </location>
</feature>
<sequence>MLDVCKHNLMQNKRTGSRRKNSGRDSEKDFRHENKTEKERKTTAPINETNWRGASNHTGEVGGESKCICIHDYSKRKLYQSISPFDE</sequence>
<feature type="region of interest" description="Disordered" evidence="1">
    <location>
        <begin position="1"/>
        <end position="57"/>
    </location>
</feature>
<dbReference type="AlphaFoldDB" id="A0A9D4C3B7"/>
<evidence type="ECO:0000313" key="2">
    <source>
        <dbReference type="EMBL" id="KAH3716355.1"/>
    </source>
</evidence>
<gene>
    <name evidence="2" type="ORF">DPMN_059076</name>
</gene>
<name>A0A9D4C3B7_DREPO</name>
<keyword evidence="3" id="KW-1185">Reference proteome</keyword>
<evidence type="ECO:0000313" key="3">
    <source>
        <dbReference type="Proteomes" id="UP000828390"/>
    </source>
</evidence>
<reference evidence="2" key="2">
    <citation type="submission" date="2020-11" db="EMBL/GenBank/DDBJ databases">
        <authorList>
            <person name="McCartney M.A."/>
            <person name="Auch B."/>
            <person name="Kono T."/>
            <person name="Mallez S."/>
            <person name="Becker A."/>
            <person name="Gohl D.M."/>
            <person name="Silverstein K.A.T."/>
            <person name="Koren S."/>
            <person name="Bechman K.B."/>
            <person name="Herman A."/>
            <person name="Abrahante J.E."/>
            <person name="Garbe J."/>
        </authorList>
    </citation>
    <scope>NUCLEOTIDE SEQUENCE</scope>
    <source>
        <strain evidence="2">Duluth1</strain>
        <tissue evidence="2">Whole animal</tissue>
    </source>
</reference>
<evidence type="ECO:0000256" key="1">
    <source>
        <dbReference type="SAM" id="MobiDB-lite"/>
    </source>
</evidence>